<proteinExistence type="predicted"/>
<organism evidence="1 2">
    <name type="scientific">Lactococcus taiwanensis</name>
    <dbReference type="NCBI Taxonomy" id="1151742"/>
    <lineage>
        <taxon>Bacteria</taxon>
        <taxon>Bacillati</taxon>
        <taxon>Bacillota</taxon>
        <taxon>Bacilli</taxon>
        <taxon>Lactobacillales</taxon>
        <taxon>Streptococcaceae</taxon>
        <taxon>Lactococcus</taxon>
    </lineage>
</organism>
<gene>
    <name evidence="1" type="ORF">JW886_01320</name>
</gene>
<dbReference type="EMBL" id="CP070872">
    <property type="protein sequence ID" value="QSE76934.1"/>
    <property type="molecule type" value="Genomic_DNA"/>
</dbReference>
<dbReference type="RefSeq" id="WP_205872097.1">
    <property type="nucleotide sequence ID" value="NZ_CP070872.1"/>
</dbReference>
<keyword evidence="2" id="KW-1185">Reference proteome</keyword>
<name>A0AA45QRG0_9LACT</name>
<protein>
    <submittedName>
        <fullName evidence="1">YdeI/OmpD-associated family protein</fullName>
    </submittedName>
</protein>
<dbReference type="AlphaFoldDB" id="A0AA45QRG0"/>
<evidence type="ECO:0000313" key="1">
    <source>
        <dbReference type="EMBL" id="QSE76934.1"/>
    </source>
</evidence>
<dbReference type="Proteomes" id="UP000663608">
    <property type="component" value="Chromosome"/>
</dbReference>
<sequence>MVKTLVEKLKLNSFESKLLLHRPDSSYLADLEHFDLTDSSVSNRKMPTPSQRIADYQHRVPELSKLLTARSAELAFFESLSPGYQRDWARYIYSAKHQKTRDRRLSEFLAAMQARIKTAALYKTTLK</sequence>
<dbReference type="KEGG" id="lti:JW886_01320"/>
<evidence type="ECO:0000313" key="2">
    <source>
        <dbReference type="Proteomes" id="UP000663608"/>
    </source>
</evidence>
<dbReference type="Pfam" id="PF13376">
    <property type="entry name" value="OmdA"/>
    <property type="match status" value="1"/>
</dbReference>
<accession>A0AA45QRG0</accession>
<reference evidence="1 2" key="1">
    <citation type="submission" date="2021-02" db="EMBL/GenBank/DDBJ databases">
        <title>Complete genome sequence of Lactococcus lactis strain K_LL004.</title>
        <authorList>
            <person name="Kim H.B."/>
        </authorList>
    </citation>
    <scope>NUCLEOTIDE SEQUENCE [LARGE SCALE GENOMIC DNA]</scope>
    <source>
        <strain evidence="1 2">K_LL004</strain>
    </source>
</reference>